<keyword evidence="1" id="KW-0732">Signal</keyword>
<keyword evidence="3" id="KW-1185">Reference proteome</keyword>
<dbReference type="Proteomes" id="UP000790833">
    <property type="component" value="Unassembled WGS sequence"/>
</dbReference>
<name>A0A9P7V7J1_9ASCO</name>
<dbReference type="GeneID" id="66114831"/>
<feature type="chain" id="PRO_5040417949" evidence="1">
    <location>
        <begin position="21"/>
        <end position="393"/>
    </location>
</feature>
<protein>
    <submittedName>
        <fullName evidence="2">Uncharacterized protein</fullName>
    </submittedName>
</protein>
<accession>A0A9P7V7J1</accession>
<dbReference type="RefSeq" id="XP_043048226.1">
    <property type="nucleotide sequence ID" value="XM_043192254.1"/>
</dbReference>
<reference evidence="2" key="1">
    <citation type="submission" date="2021-03" db="EMBL/GenBank/DDBJ databases">
        <authorList>
            <person name="Palmer J.M."/>
        </authorList>
    </citation>
    <scope>NUCLEOTIDE SEQUENCE</scope>
    <source>
        <strain evidence="2">ARV_011</strain>
    </source>
</reference>
<gene>
    <name evidence="2" type="ORF">KQ657_001457</name>
</gene>
<evidence type="ECO:0000313" key="2">
    <source>
        <dbReference type="EMBL" id="KAG7192676.1"/>
    </source>
</evidence>
<evidence type="ECO:0000256" key="1">
    <source>
        <dbReference type="SAM" id="SignalP"/>
    </source>
</evidence>
<feature type="signal peptide" evidence="1">
    <location>
        <begin position="1"/>
        <end position="20"/>
    </location>
</feature>
<dbReference type="EMBL" id="JAHMUF010000016">
    <property type="protein sequence ID" value="KAG7192676.1"/>
    <property type="molecule type" value="Genomic_DNA"/>
</dbReference>
<proteinExistence type="predicted"/>
<dbReference type="AlphaFoldDB" id="A0A9P7V7J1"/>
<dbReference type="OrthoDB" id="4025103at2759"/>
<comment type="caution">
    <text evidence="2">The sequence shown here is derived from an EMBL/GenBank/DDBJ whole genome shotgun (WGS) entry which is preliminary data.</text>
</comment>
<organism evidence="2 3">
    <name type="scientific">Scheffersomyces spartinae</name>
    <dbReference type="NCBI Taxonomy" id="45513"/>
    <lineage>
        <taxon>Eukaryota</taxon>
        <taxon>Fungi</taxon>
        <taxon>Dikarya</taxon>
        <taxon>Ascomycota</taxon>
        <taxon>Saccharomycotina</taxon>
        <taxon>Pichiomycetes</taxon>
        <taxon>Debaryomycetaceae</taxon>
        <taxon>Scheffersomyces</taxon>
    </lineage>
</organism>
<evidence type="ECO:0000313" key="3">
    <source>
        <dbReference type="Proteomes" id="UP000790833"/>
    </source>
</evidence>
<sequence length="393" mass="43488">MKLNEFLTLFLFWMGVAVHATQVMYPRGEEYDLIEVEVRDFTNAVEKYMTVDKVSKRDLESIAGSLNQMLTKNNRTRYLDYALDLVEATNIVPWSAMFIISHNTTLKIAELIVKFSLPLLLRANFTMVFNALDDSGLFYSIIAGTLEDSRFFPSLKQVVSKLLLGGILKREDILEAAGKDSTQLYARDLLPPVSSHELQLQARELSELTDYYSPVKRDNIEDLMTTIFGSVARSGIVPSTINSLLANSKFQDFAVTLIKASFSKIGSLVTHLNLSAVTPIISALFDSGLLVHTLERALTDTKLHQALINDLGSLIKRGDLTIEELMDPNYVKREETATISTFATIETVATVAATVDVTTETAVPSISLSLGGHKPSSGWLGRAVLFLSPIMLI</sequence>